<keyword evidence="2" id="KW-1185">Reference proteome</keyword>
<evidence type="ECO:0000313" key="1">
    <source>
        <dbReference type="EMBL" id="OEG12491.1"/>
    </source>
</evidence>
<dbReference type="AlphaFoldDB" id="A0A1E5GIQ0"/>
<name>A0A1E5GIQ0_9ENTE</name>
<gene>
    <name evidence="1" type="ORF">BCR25_08110</name>
</gene>
<dbReference type="Proteomes" id="UP000095094">
    <property type="component" value="Unassembled WGS sequence"/>
</dbReference>
<reference evidence="2" key="1">
    <citation type="submission" date="2016-09" db="EMBL/GenBank/DDBJ databases">
        <authorList>
            <person name="Gulvik C.A."/>
        </authorList>
    </citation>
    <scope>NUCLEOTIDE SEQUENCE [LARGE SCALE GENOMIC DNA]</scope>
    <source>
        <strain evidence="2">LMG 8895</strain>
    </source>
</reference>
<dbReference type="EMBL" id="MIJY01000034">
    <property type="protein sequence ID" value="OEG12491.1"/>
    <property type="molecule type" value="Genomic_DNA"/>
</dbReference>
<accession>A0A1E5GIQ0</accession>
<protein>
    <submittedName>
        <fullName evidence="1">Uncharacterized protein</fullName>
    </submittedName>
</protein>
<proteinExistence type="predicted"/>
<dbReference type="RefSeq" id="WP_069664192.1">
    <property type="nucleotide sequence ID" value="NZ_JBHUJJ010000001.1"/>
</dbReference>
<organism evidence="1 2">
    <name type="scientific">Enterococcus termitis</name>
    <dbReference type="NCBI Taxonomy" id="332950"/>
    <lineage>
        <taxon>Bacteria</taxon>
        <taxon>Bacillati</taxon>
        <taxon>Bacillota</taxon>
        <taxon>Bacilli</taxon>
        <taxon>Lactobacillales</taxon>
        <taxon>Enterococcaceae</taxon>
        <taxon>Enterococcus</taxon>
    </lineage>
</organism>
<sequence length="72" mass="7893">MIELTTAGGYKRSILAGRIVEIAELPADKRSATVLTLTSGESVFVREPYIKVIEKYKLIKQEPASSANDTSH</sequence>
<comment type="caution">
    <text evidence="1">The sequence shown here is derived from an EMBL/GenBank/DDBJ whole genome shotgun (WGS) entry which is preliminary data.</text>
</comment>
<evidence type="ECO:0000313" key="2">
    <source>
        <dbReference type="Proteomes" id="UP000095094"/>
    </source>
</evidence>
<dbReference type="InterPro" id="IPR009384">
    <property type="entry name" value="SwrD-like"/>
</dbReference>
<dbReference type="Pfam" id="PF06289">
    <property type="entry name" value="FlbD"/>
    <property type="match status" value="1"/>
</dbReference>